<organism evidence="2 3">
    <name type="scientific">Dictyocaulus viviparus</name>
    <name type="common">Bovine lungworm</name>
    <dbReference type="NCBI Taxonomy" id="29172"/>
    <lineage>
        <taxon>Eukaryota</taxon>
        <taxon>Metazoa</taxon>
        <taxon>Ecdysozoa</taxon>
        <taxon>Nematoda</taxon>
        <taxon>Chromadorea</taxon>
        <taxon>Rhabditida</taxon>
        <taxon>Rhabditina</taxon>
        <taxon>Rhabditomorpha</taxon>
        <taxon>Strongyloidea</taxon>
        <taxon>Metastrongylidae</taxon>
        <taxon>Dictyocaulus</taxon>
    </lineage>
</organism>
<dbReference type="AlphaFoldDB" id="A0A0D8XLY7"/>
<dbReference type="Pfam" id="PF00574">
    <property type="entry name" value="CLP_protease"/>
    <property type="match status" value="1"/>
</dbReference>
<accession>A0A0D8XLY7</accession>
<dbReference type="InterPro" id="IPR023562">
    <property type="entry name" value="ClpP/TepA"/>
</dbReference>
<name>A0A0D8XLY7_DICVI</name>
<dbReference type="Gene3D" id="3.90.226.10">
    <property type="entry name" value="2-enoyl-CoA Hydratase, Chain A, domain 1"/>
    <property type="match status" value="1"/>
</dbReference>
<sequence>MHNFILRFRGAYKSILFSIYCCLGLFLFFCFLLQSWFMVRSQRKVIQETLDRDRFMSAHEAKRFGIVDKVESHKGCVPSE</sequence>
<proteinExistence type="predicted"/>
<evidence type="ECO:0008006" key="4">
    <source>
        <dbReference type="Google" id="ProtNLM"/>
    </source>
</evidence>
<gene>
    <name evidence="2" type="ORF">DICVIV_08392</name>
</gene>
<dbReference type="Proteomes" id="UP000053766">
    <property type="component" value="Unassembled WGS sequence"/>
</dbReference>
<keyword evidence="1" id="KW-1133">Transmembrane helix</keyword>
<evidence type="ECO:0000256" key="1">
    <source>
        <dbReference type="SAM" id="Phobius"/>
    </source>
</evidence>
<keyword evidence="1" id="KW-0812">Transmembrane</keyword>
<evidence type="ECO:0000313" key="2">
    <source>
        <dbReference type="EMBL" id="KJH45555.1"/>
    </source>
</evidence>
<dbReference type="EMBL" id="KN716401">
    <property type="protein sequence ID" value="KJH45555.1"/>
    <property type="molecule type" value="Genomic_DNA"/>
</dbReference>
<keyword evidence="3" id="KW-1185">Reference proteome</keyword>
<dbReference type="InterPro" id="IPR029045">
    <property type="entry name" value="ClpP/crotonase-like_dom_sf"/>
</dbReference>
<dbReference type="SUPFAM" id="SSF52096">
    <property type="entry name" value="ClpP/crotonase"/>
    <property type="match status" value="1"/>
</dbReference>
<dbReference type="OrthoDB" id="2017408at2759"/>
<protein>
    <recommendedName>
        <fullName evidence="4">ATP-dependent Clp protease proteolytic subunit</fullName>
    </recommendedName>
</protein>
<keyword evidence="1" id="KW-0472">Membrane</keyword>
<dbReference type="STRING" id="29172.A0A0D8XLY7"/>
<reference evidence="3" key="2">
    <citation type="journal article" date="2016" name="Sci. Rep.">
        <title>Dictyocaulus viviparus genome, variome and transcriptome elucidate lungworm biology and support future intervention.</title>
        <authorList>
            <person name="McNulty S.N."/>
            <person name="Strube C."/>
            <person name="Rosa B.A."/>
            <person name="Martin J.C."/>
            <person name="Tyagi R."/>
            <person name="Choi Y.J."/>
            <person name="Wang Q."/>
            <person name="Hallsworth Pepin K."/>
            <person name="Zhang X."/>
            <person name="Ozersky P."/>
            <person name="Wilson R.K."/>
            <person name="Sternberg P.W."/>
            <person name="Gasser R.B."/>
            <person name="Mitreva M."/>
        </authorList>
    </citation>
    <scope>NUCLEOTIDE SEQUENCE [LARGE SCALE GENOMIC DNA]</scope>
    <source>
        <strain evidence="3">HannoverDv2000</strain>
    </source>
</reference>
<reference evidence="2 3" key="1">
    <citation type="submission" date="2013-11" db="EMBL/GenBank/DDBJ databases">
        <title>Draft genome of the bovine lungworm Dictyocaulus viviparus.</title>
        <authorList>
            <person name="Mitreva M."/>
        </authorList>
    </citation>
    <scope>NUCLEOTIDE SEQUENCE [LARGE SCALE GENOMIC DNA]</scope>
    <source>
        <strain evidence="2 3">HannoverDv2000</strain>
    </source>
</reference>
<feature type="transmembrane region" description="Helical" evidence="1">
    <location>
        <begin position="15"/>
        <end position="37"/>
    </location>
</feature>
<evidence type="ECO:0000313" key="3">
    <source>
        <dbReference type="Proteomes" id="UP000053766"/>
    </source>
</evidence>